<reference evidence="1" key="1">
    <citation type="submission" date="2023-03" db="EMBL/GenBank/DDBJ databases">
        <title>Massive genome expansion in bonnet fungi (Mycena s.s.) driven by repeated elements and novel gene families across ecological guilds.</title>
        <authorList>
            <consortium name="Lawrence Berkeley National Laboratory"/>
            <person name="Harder C.B."/>
            <person name="Miyauchi S."/>
            <person name="Viragh M."/>
            <person name="Kuo A."/>
            <person name="Thoen E."/>
            <person name="Andreopoulos B."/>
            <person name="Lu D."/>
            <person name="Skrede I."/>
            <person name="Drula E."/>
            <person name="Henrissat B."/>
            <person name="Morin E."/>
            <person name="Kohler A."/>
            <person name="Barry K."/>
            <person name="LaButti K."/>
            <person name="Morin E."/>
            <person name="Salamov A."/>
            <person name="Lipzen A."/>
            <person name="Mereny Z."/>
            <person name="Hegedus B."/>
            <person name="Baldrian P."/>
            <person name="Stursova M."/>
            <person name="Weitz H."/>
            <person name="Taylor A."/>
            <person name="Grigoriev I.V."/>
            <person name="Nagy L.G."/>
            <person name="Martin F."/>
            <person name="Kauserud H."/>
        </authorList>
    </citation>
    <scope>NUCLEOTIDE SEQUENCE</scope>
    <source>
        <strain evidence="1">CBHHK173m</strain>
    </source>
</reference>
<proteinExistence type="predicted"/>
<comment type="caution">
    <text evidence="1">The sequence shown here is derived from an EMBL/GenBank/DDBJ whole genome shotgun (WGS) entry which is preliminary data.</text>
</comment>
<evidence type="ECO:0000313" key="2">
    <source>
        <dbReference type="Proteomes" id="UP001222325"/>
    </source>
</evidence>
<dbReference type="Proteomes" id="UP001222325">
    <property type="component" value="Unassembled WGS sequence"/>
</dbReference>
<sequence>MRAIAMYHHTPIDSLPVELLAHIFSLGTHHVRDSDDSDDSPPFTAESVKAPLIYGSVCRHWRAVTLRTAALYTSVCITPLLLRPSADGDVLDTIPISMYVARSRACPLDILIDARDPEWDAFADDGSYYIPPFSAGHMQTALRTLLPHLVRWRSLVVLTDLYIPMAAALRPLGAALATHGAPQLMDLRLLRCDAHAQAPDTDDVLFAGLAVDALGAPTPRLRNLQLVGVPAVWDTLPALLRPAFPSAPASLETLELSYLPHGTQPTLSQLARLLHAAPAMQRVVLRGSCLPSFSAFSLSPALAFSDAPAVFRLTSIVADDTADLEPPALPLLRALSLSCSSPPAALALLKLFGATPRLAEITLDDAEGAILPFGIDPSGTSGDAPLIATQAQAGGGAAAVLAGVLPGRPGAAALFPALARLTLRGALYPPTMAARDAEFIIGGTRMRTRCTPTTRSRTRMRGLCRRRSGRRGARWGWRRRWG</sequence>
<name>A0AAD6U306_9AGAR</name>
<protein>
    <recommendedName>
        <fullName evidence="3">F-box domain-containing protein</fullName>
    </recommendedName>
</protein>
<accession>A0AAD6U306</accession>
<gene>
    <name evidence="1" type="ORF">B0H15DRAFT_434380</name>
</gene>
<organism evidence="1 2">
    <name type="scientific">Mycena belliarum</name>
    <dbReference type="NCBI Taxonomy" id="1033014"/>
    <lineage>
        <taxon>Eukaryota</taxon>
        <taxon>Fungi</taxon>
        <taxon>Dikarya</taxon>
        <taxon>Basidiomycota</taxon>
        <taxon>Agaricomycotina</taxon>
        <taxon>Agaricomycetes</taxon>
        <taxon>Agaricomycetidae</taxon>
        <taxon>Agaricales</taxon>
        <taxon>Marasmiineae</taxon>
        <taxon>Mycenaceae</taxon>
        <taxon>Mycena</taxon>
    </lineage>
</organism>
<evidence type="ECO:0000313" key="1">
    <source>
        <dbReference type="EMBL" id="KAJ7082914.1"/>
    </source>
</evidence>
<keyword evidence="2" id="KW-1185">Reference proteome</keyword>
<evidence type="ECO:0008006" key="3">
    <source>
        <dbReference type="Google" id="ProtNLM"/>
    </source>
</evidence>
<dbReference type="EMBL" id="JARJCN010000043">
    <property type="protein sequence ID" value="KAJ7082914.1"/>
    <property type="molecule type" value="Genomic_DNA"/>
</dbReference>
<dbReference type="AlphaFoldDB" id="A0AAD6U306"/>